<feature type="binding site" description="axial binding residue" evidence="6">
    <location>
        <position position="310"/>
    </location>
    <ligand>
        <name>heme c</name>
        <dbReference type="ChEBI" id="CHEBI:61717"/>
        <label>1</label>
    </ligand>
    <ligandPart>
        <name>Fe</name>
        <dbReference type="ChEBI" id="CHEBI:18248"/>
    </ligandPart>
</feature>
<feature type="domain" description="Class III cytochrome C" evidence="7">
    <location>
        <begin position="460"/>
        <end position="535"/>
    </location>
</feature>
<accession>A0A846QK23</accession>
<dbReference type="SUPFAM" id="SSF48695">
    <property type="entry name" value="Multiheme cytochromes"/>
    <property type="match status" value="1"/>
</dbReference>
<feature type="binding site" description="axial binding residue" evidence="6">
    <location>
        <position position="381"/>
    </location>
    <ligand>
        <name>heme c</name>
        <dbReference type="ChEBI" id="CHEBI:61717"/>
        <label>1</label>
    </ligand>
    <ligandPart>
        <name>Fe</name>
        <dbReference type="ChEBI" id="CHEBI:18248"/>
    </ligandPart>
</feature>
<dbReference type="RefSeq" id="WP_167941552.1">
    <property type="nucleotide sequence ID" value="NZ_JAATJA010000002.1"/>
</dbReference>
<dbReference type="NCBIfam" id="NF045713">
    <property type="entry name" value="CxxCH_16_HmcA"/>
    <property type="match status" value="1"/>
</dbReference>
<dbReference type="Pfam" id="PF02085">
    <property type="entry name" value="Cytochrom_CIII"/>
    <property type="match status" value="4"/>
</dbReference>
<dbReference type="EMBL" id="JAATJA010000002">
    <property type="protein sequence ID" value="NJB68491.1"/>
    <property type="molecule type" value="Genomic_DNA"/>
</dbReference>
<evidence type="ECO:0000313" key="8">
    <source>
        <dbReference type="EMBL" id="NJB68491.1"/>
    </source>
</evidence>
<dbReference type="PANTHER" id="PTHR39425:SF1">
    <property type="entry name" value="CYTOCHROME C7-LIKE DOMAIN-CONTAINING PROTEIN"/>
    <property type="match status" value="1"/>
</dbReference>
<keyword evidence="9" id="KW-1185">Reference proteome</keyword>
<proteinExistence type="predicted"/>
<feature type="binding site" description="axial binding residue" evidence="6">
    <location>
        <position position="351"/>
    </location>
    <ligand>
        <name>heme c</name>
        <dbReference type="ChEBI" id="CHEBI:61717"/>
        <label>1</label>
    </ligand>
    <ligandPart>
        <name>Fe</name>
        <dbReference type="ChEBI" id="CHEBI:18248"/>
    </ligandPart>
</feature>
<evidence type="ECO:0000313" key="9">
    <source>
        <dbReference type="Proteomes" id="UP000580856"/>
    </source>
</evidence>
<organism evidence="8 9">
    <name type="scientific">Desulfobaculum xiamenense</name>
    <dbReference type="NCBI Taxonomy" id="995050"/>
    <lineage>
        <taxon>Bacteria</taxon>
        <taxon>Pseudomonadati</taxon>
        <taxon>Thermodesulfobacteriota</taxon>
        <taxon>Desulfovibrionia</taxon>
        <taxon>Desulfovibrionales</taxon>
        <taxon>Desulfovibrionaceae</taxon>
        <taxon>Desulfobaculum</taxon>
    </lineage>
</organism>
<feature type="binding site" description="axial binding residue" evidence="6">
    <location>
        <position position="322"/>
    </location>
    <ligand>
        <name>heme c</name>
        <dbReference type="ChEBI" id="CHEBI:61717"/>
        <label>1</label>
    </ligand>
    <ligandPart>
        <name>Fe</name>
        <dbReference type="ChEBI" id="CHEBI:18248"/>
    </ligandPart>
</feature>
<dbReference type="Gene3D" id="3.90.10.10">
    <property type="entry name" value="Cytochrome C3"/>
    <property type="match status" value="4"/>
</dbReference>
<feature type="binding site" description="axial binding residue" evidence="6">
    <location>
        <position position="348"/>
    </location>
    <ligand>
        <name>heme c</name>
        <dbReference type="ChEBI" id="CHEBI:61717"/>
        <label>1</label>
    </ligand>
    <ligandPart>
        <name>Fe</name>
        <dbReference type="ChEBI" id="CHEBI:18248"/>
    </ligandPart>
</feature>
<comment type="caution">
    <text evidence="8">The sequence shown here is derived from an EMBL/GenBank/DDBJ whole genome shotgun (WGS) entry which is preliminary data.</text>
</comment>
<name>A0A846QK23_9BACT</name>
<dbReference type="InterPro" id="IPR020942">
    <property type="entry name" value="Cyt_c_III_dom"/>
</dbReference>
<evidence type="ECO:0000256" key="2">
    <source>
        <dbReference type="ARBA" id="ARBA00022617"/>
    </source>
</evidence>
<feature type="binding site" description="axial binding residue" evidence="6">
    <location>
        <position position="296"/>
    </location>
    <ligand>
        <name>heme c</name>
        <dbReference type="ChEBI" id="CHEBI:61717"/>
        <label>1</label>
    </ligand>
    <ligandPart>
        <name>Fe</name>
        <dbReference type="ChEBI" id="CHEBI:18248"/>
    </ligandPart>
</feature>
<evidence type="ECO:0000256" key="4">
    <source>
        <dbReference type="ARBA" id="ARBA00022982"/>
    </source>
</evidence>
<dbReference type="CDD" id="cd08168">
    <property type="entry name" value="Cytochrom_C3"/>
    <property type="match status" value="4"/>
</dbReference>
<dbReference type="PANTHER" id="PTHR39425">
    <property type="entry name" value="LIPOPROTEIN CYTOCHROME C"/>
    <property type="match status" value="1"/>
</dbReference>
<dbReference type="PRINTS" id="PR00609">
    <property type="entry name" value="CYTOCHROMEC3"/>
</dbReference>
<dbReference type="GO" id="GO:0009055">
    <property type="term" value="F:electron transfer activity"/>
    <property type="evidence" value="ECO:0007669"/>
    <property type="project" value="InterPro"/>
</dbReference>
<keyword evidence="3 6" id="KW-0479">Metal-binding</keyword>
<evidence type="ECO:0000256" key="3">
    <source>
        <dbReference type="ARBA" id="ARBA00022723"/>
    </source>
</evidence>
<feature type="binding site" description="axial binding residue" evidence="6">
    <location>
        <position position="321"/>
    </location>
    <ligand>
        <name>heme c</name>
        <dbReference type="ChEBI" id="CHEBI:61717"/>
        <label>1</label>
    </ligand>
    <ligandPart>
        <name>Fe</name>
        <dbReference type="ChEBI" id="CHEBI:18248"/>
    </ligandPart>
</feature>
<feature type="domain" description="Class III cytochrome C" evidence="7">
    <location>
        <begin position="280"/>
        <end position="382"/>
    </location>
</feature>
<keyword evidence="2 6" id="KW-0349">Heme</keyword>
<keyword evidence="5 6" id="KW-0408">Iron</keyword>
<feature type="binding site" description="axial binding residue" evidence="6">
    <location>
        <position position="299"/>
    </location>
    <ligand>
        <name>heme c</name>
        <dbReference type="ChEBI" id="CHEBI:61717"/>
        <label>1</label>
    </ligand>
    <ligandPart>
        <name>Fe</name>
        <dbReference type="ChEBI" id="CHEBI:18248"/>
    </ligandPart>
</feature>
<reference evidence="8 9" key="1">
    <citation type="submission" date="2020-03" db="EMBL/GenBank/DDBJ databases">
        <title>Genomic Encyclopedia of Type Strains, Phase IV (KMG-IV): sequencing the most valuable type-strain genomes for metagenomic binning, comparative biology and taxonomic classification.</title>
        <authorList>
            <person name="Goeker M."/>
        </authorList>
    </citation>
    <scope>NUCLEOTIDE SEQUENCE [LARGE SCALE GENOMIC DNA]</scope>
    <source>
        <strain evidence="8 9">DSM 24233</strain>
    </source>
</reference>
<feature type="binding site" description="axial binding residue" evidence="6">
    <location>
        <position position="352"/>
    </location>
    <ligand>
        <name>heme c</name>
        <dbReference type="ChEBI" id="CHEBI:61717"/>
        <label>1</label>
    </ligand>
    <ligandPart>
        <name>Fe</name>
        <dbReference type="ChEBI" id="CHEBI:18248"/>
    </ligandPart>
</feature>
<evidence type="ECO:0000256" key="1">
    <source>
        <dbReference type="ARBA" id="ARBA00022448"/>
    </source>
</evidence>
<dbReference type="AlphaFoldDB" id="A0A846QK23"/>
<evidence type="ECO:0000256" key="5">
    <source>
        <dbReference type="ARBA" id="ARBA00023004"/>
    </source>
</evidence>
<feature type="binding site" description="axial binding residue" evidence="6">
    <location>
        <position position="309"/>
    </location>
    <ligand>
        <name>heme c</name>
        <dbReference type="ChEBI" id="CHEBI:61717"/>
        <label>1</label>
    </ligand>
    <ligandPart>
        <name>Fe</name>
        <dbReference type="ChEBI" id="CHEBI:18248"/>
    </ligandPart>
</feature>
<keyword evidence="4" id="KW-0249">Electron transport</keyword>
<feature type="domain" description="Class III cytochrome C" evidence="7">
    <location>
        <begin position="172"/>
        <end position="246"/>
    </location>
</feature>
<keyword evidence="1" id="KW-0813">Transport</keyword>
<comment type="cofactor">
    <cofactor evidence="6">
        <name>heme c</name>
        <dbReference type="ChEBI" id="CHEBI:61717"/>
    </cofactor>
    <text evidence="6">Binds 4 heme c groups covalently per monomer.</text>
</comment>
<dbReference type="InterPro" id="IPR036280">
    <property type="entry name" value="Multihaem_cyt_sf"/>
</dbReference>
<protein>
    <recommendedName>
        <fullName evidence="7">Class III cytochrome C domain-containing protein</fullName>
    </recommendedName>
</protein>
<feature type="binding site" description="axial binding residue" evidence="6">
    <location>
        <position position="306"/>
    </location>
    <ligand>
        <name>heme c</name>
        <dbReference type="ChEBI" id="CHEBI:61717"/>
        <label>1</label>
    </ligand>
    <ligandPart>
        <name>Fe</name>
        <dbReference type="ChEBI" id="CHEBI:18248"/>
    </ligandPart>
</feature>
<dbReference type="InterPro" id="IPR002322">
    <property type="entry name" value="Cyt_c_III"/>
</dbReference>
<feature type="domain" description="Class III cytochrome C" evidence="7">
    <location>
        <begin position="55"/>
        <end position="138"/>
    </location>
</feature>
<feature type="binding site" description="axial binding residue" evidence="6">
    <location>
        <position position="378"/>
    </location>
    <ligand>
        <name>heme c</name>
        <dbReference type="ChEBI" id="CHEBI:61717"/>
        <label>1</label>
    </ligand>
    <ligandPart>
        <name>Fe</name>
        <dbReference type="ChEBI" id="CHEBI:18248"/>
    </ligandPart>
</feature>
<feature type="binding site" description="axial binding residue" evidence="6">
    <location>
        <position position="317"/>
    </location>
    <ligand>
        <name>heme c</name>
        <dbReference type="ChEBI" id="CHEBI:61717"/>
        <label>1</label>
    </ligand>
    <ligandPart>
        <name>Fe</name>
        <dbReference type="ChEBI" id="CHEBI:18248"/>
    </ligandPart>
</feature>
<dbReference type="Proteomes" id="UP000580856">
    <property type="component" value="Unassembled WGS sequence"/>
</dbReference>
<evidence type="ECO:0000259" key="7">
    <source>
        <dbReference type="Pfam" id="PF02085"/>
    </source>
</evidence>
<dbReference type="GO" id="GO:0020037">
    <property type="term" value="F:heme binding"/>
    <property type="evidence" value="ECO:0007669"/>
    <property type="project" value="InterPro"/>
</dbReference>
<dbReference type="GO" id="GO:0046872">
    <property type="term" value="F:metal ion binding"/>
    <property type="evidence" value="ECO:0007669"/>
    <property type="project" value="UniProtKB-KW"/>
</dbReference>
<evidence type="ECO:0000256" key="6">
    <source>
        <dbReference type="PIRSR" id="PIRSR602322-1"/>
    </source>
</evidence>
<sequence>MMKGRSLLRWAGMIVFLAAFSVWGIEAGAVSKPATPKEKRADLLVIDALASYGELDEKPVPFFHDKHTEALAQQGKDCASCHEKDADGRMSTAFKRLANVSLDADKAVYHDNCIGCHSDQAAAGLKTGPTDAQCRSCHREAPAAAGRVSAGFDTSLHYRHVASKAIPAAEGQDANCAACHHVLDKATDKLVYAKGEEGSCRYCHEEKATKDVKSIRQAAHAACVTCHLDVKATKAETGPVTCAGCHDSTTRTAIKKAEAPERLMRGQADAVLLTIPGEKAAKADKPAAMAPVAFDHKAHEAYVDNCRSCHHKAIESCSKTCHTLEGNEKGGFVTFEAAMHKKDSDRSCIGCHNERKTDKTCAGCHTVMTSAETDPKNCATCHVALPEHAGTNPARLSDEEKKAAASMLIAARKPHAGIYEAKLIPEKVTIDGLVDQYEGAEFPHRKIVDAMFAKIQDSDLAGTFHTDKGTFCQGCHHNSPASATPPNCASCHKQGVNDDASVKPGLKAAYHRQCIGCHEAMAVEKPKATACVECHKERKK</sequence>
<feature type="binding site" description="axial binding residue" evidence="6">
    <location>
        <position position="311"/>
    </location>
    <ligand>
        <name>heme c</name>
        <dbReference type="ChEBI" id="CHEBI:61717"/>
        <label>1</label>
    </ligand>
    <ligandPart>
        <name>Fe</name>
        <dbReference type="ChEBI" id="CHEBI:18248"/>
    </ligandPart>
</feature>
<feature type="binding site" description="axial binding residue" evidence="6">
    <location>
        <position position="382"/>
    </location>
    <ligand>
        <name>heme c</name>
        <dbReference type="ChEBI" id="CHEBI:61717"/>
        <label>1</label>
    </ligand>
    <ligandPart>
        <name>Fe</name>
        <dbReference type="ChEBI" id="CHEBI:18248"/>
    </ligandPart>
</feature>
<dbReference type="InterPro" id="IPR054813">
    <property type="entry name" value="HmcA"/>
</dbReference>
<gene>
    <name evidence="8" type="ORF">GGQ74_002164</name>
</gene>